<dbReference type="KEGG" id="phy:AJ81_03355"/>
<evidence type="ECO:0000256" key="2">
    <source>
        <dbReference type="ARBA" id="ARBA00022801"/>
    </source>
</evidence>
<feature type="binding site" evidence="6">
    <location>
        <begin position="121"/>
        <end position="123"/>
    </location>
    <ligand>
        <name>substrate</name>
    </ligand>
</feature>
<dbReference type="PANTHER" id="PTHR42909:SF1">
    <property type="entry name" value="CARBOHYDRATE KINASE PFKB DOMAIN-CONTAINING PROTEIN"/>
    <property type="match status" value="1"/>
</dbReference>
<dbReference type="Proteomes" id="UP000077469">
    <property type="component" value="Chromosome"/>
</dbReference>
<accession>A0A0X1KQ18</accession>
<keyword evidence="3 6" id="KW-0464">Manganese</keyword>
<dbReference type="EC" id="4.2.1.70" evidence="6"/>
<dbReference type="GO" id="GO:0005737">
    <property type="term" value="C:cytoplasm"/>
    <property type="evidence" value="ECO:0007669"/>
    <property type="project" value="TreeGrafter"/>
</dbReference>
<feature type="active site" description="Nucleophile" evidence="6">
    <location>
        <position position="140"/>
    </location>
</feature>
<dbReference type="PaxDb" id="1123384-AJ81_03355"/>
<comment type="cofactor">
    <cofactor evidence="6">
        <name>Mn(2+)</name>
        <dbReference type="ChEBI" id="CHEBI:29035"/>
    </cofactor>
    <text evidence="6">Binds 1 Mn(2+) ion per subunit.</text>
</comment>
<dbReference type="Gene3D" id="3.40.1790.10">
    <property type="entry name" value="Indigoidine synthase domain"/>
    <property type="match status" value="1"/>
</dbReference>
<proteinExistence type="inferred from homology"/>
<dbReference type="GO" id="GO:0016798">
    <property type="term" value="F:hydrolase activity, acting on glycosyl bonds"/>
    <property type="evidence" value="ECO:0007669"/>
    <property type="project" value="UniProtKB-KW"/>
</dbReference>
<comment type="similarity">
    <text evidence="6">Belongs to the pseudouridine-5'-phosphate glycosidase family.</text>
</comment>
<feature type="binding site" evidence="6">
    <location>
        <position position="69"/>
    </location>
    <ligand>
        <name>substrate</name>
    </ligand>
</feature>
<protein>
    <recommendedName>
        <fullName evidence="6">Pseudouridine-5'-phosphate glycosidase</fullName>
        <shortName evidence="6">PsiMP glycosidase</shortName>
        <ecNumber evidence="6">4.2.1.70</ecNumber>
    </recommendedName>
</protein>
<keyword evidence="5 6" id="KW-0326">Glycosidase</keyword>
<evidence type="ECO:0000256" key="3">
    <source>
        <dbReference type="ARBA" id="ARBA00023211"/>
    </source>
</evidence>
<evidence type="ECO:0000256" key="4">
    <source>
        <dbReference type="ARBA" id="ARBA00023239"/>
    </source>
</evidence>
<dbReference type="RefSeq" id="WP_031504057.1">
    <property type="nucleotide sequence ID" value="NC_022795.1"/>
</dbReference>
<dbReference type="HAMAP" id="MF_01876">
    <property type="entry name" value="PsiMP_glycosidase"/>
    <property type="match status" value="1"/>
</dbReference>
<gene>
    <name evidence="6" type="primary">psuG</name>
    <name evidence="7" type="ORF">AJ81_03355</name>
</gene>
<keyword evidence="8" id="KW-1185">Reference proteome</keyword>
<organism evidence="7 8">
    <name type="scientific">Pseudothermotoga hypogea DSM 11164 = NBRC 106472</name>
    <dbReference type="NCBI Taxonomy" id="1123384"/>
    <lineage>
        <taxon>Bacteria</taxon>
        <taxon>Thermotogati</taxon>
        <taxon>Thermotogota</taxon>
        <taxon>Thermotogae</taxon>
        <taxon>Thermotogales</taxon>
        <taxon>Thermotogaceae</taxon>
        <taxon>Pseudothermotoga</taxon>
    </lineage>
</organism>
<dbReference type="OrthoDB" id="9805870at2"/>
<comment type="catalytic activity">
    <reaction evidence="6">
        <text>D-ribose 5-phosphate + uracil = psi-UMP + H2O</text>
        <dbReference type="Rhea" id="RHEA:18337"/>
        <dbReference type="ChEBI" id="CHEBI:15377"/>
        <dbReference type="ChEBI" id="CHEBI:17568"/>
        <dbReference type="ChEBI" id="CHEBI:58380"/>
        <dbReference type="ChEBI" id="CHEBI:78346"/>
        <dbReference type="EC" id="4.2.1.70"/>
    </reaction>
</comment>
<dbReference type="PATRIC" id="fig|1123384.7.peg.654"/>
<dbReference type="EMBL" id="CP007141">
    <property type="protein sequence ID" value="AJC73405.1"/>
    <property type="molecule type" value="Genomic_DNA"/>
</dbReference>
<keyword evidence="1 6" id="KW-0479">Metal-binding</keyword>
<name>A0A0X1KQ18_9THEM</name>
<evidence type="ECO:0000256" key="6">
    <source>
        <dbReference type="HAMAP-Rule" id="MF_01876"/>
    </source>
</evidence>
<dbReference type="InterPro" id="IPR007342">
    <property type="entry name" value="PsuG"/>
</dbReference>
<sequence>MIKAVALESTVIAHGLPRPLNVQVAQQLENLARQKGCEPKTIAIIEGQVKVGITLEELVQLGMKNDVMKVGVAEIPVAMAKKAWAATTVSATMRIASKHGVEVFATGGIGGVHAIEEWDVSQDLVELSRTRMIVVCAGPKSLLDLRATMEMLETLQVTVLGYMTDRLPAFYVREVDIPVLRVDDVSEIAAIYFAKCKLDLPGSVLVLNPVPAEYEISAEQLLEWDRVAKEELRRAKIEGKAVTPFLLAKLAEISNGKTVRSNIELLKNNVSLACDIANELARYKTSS</sequence>
<keyword evidence="2 6" id="KW-0378">Hydrolase</keyword>
<dbReference type="Pfam" id="PF04227">
    <property type="entry name" value="Indigoidine_A"/>
    <property type="match status" value="1"/>
</dbReference>
<comment type="subunit">
    <text evidence="6">Homotrimer.</text>
</comment>
<evidence type="ECO:0000313" key="8">
    <source>
        <dbReference type="Proteomes" id="UP000077469"/>
    </source>
</evidence>
<keyword evidence="4 6" id="KW-0456">Lyase</keyword>
<dbReference type="InterPro" id="IPR022830">
    <property type="entry name" value="Indigdn_synthA-like"/>
</dbReference>
<evidence type="ECO:0000256" key="1">
    <source>
        <dbReference type="ARBA" id="ARBA00022723"/>
    </source>
</evidence>
<dbReference type="PANTHER" id="PTHR42909">
    <property type="entry name" value="ZGC:136858"/>
    <property type="match status" value="1"/>
</dbReference>
<dbReference type="AlphaFoldDB" id="A0A0X1KQ18"/>
<dbReference type="GO" id="GO:0046113">
    <property type="term" value="P:nucleobase catabolic process"/>
    <property type="evidence" value="ECO:0007669"/>
    <property type="project" value="UniProtKB-UniRule"/>
</dbReference>
<dbReference type="GO" id="GO:0004730">
    <property type="term" value="F:pseudouridylate synthase activity"/>
    <property type="evidence" value="ECO:0007669"/>
    <property type="project" value="UniProtKB-UniRule"/>
</dbReference>
<dbReference type="STRING" id="1123384.AJ81_03355"/>
<feature type="binding site" evidence="6">
    <location>
        <position position="89"/>
    </location>
    <ligand>
        <name>substrate</name>
    </ligand>
</feature>
<feature type="active site" description="Proton donor" evidence="6">
    <location>
        <position position="8"/>
    </location>
</feature>
<comment type="function">
    <text evidence="6">Catalyzes the reversible cleavage of pseudouridine 5'-phosphate (PsiMP) to ribose 5-phosphate and uracil. Functions biologically in the cleavage direction, as part of a pseudouridine degradation pathway.</text>
</comment>
<feature type="binding site" evidence="6">
    <location>
        <position position="119"/>
    </location>
    <ligand>
        <name>Mn(2+)</name>
        <dbReference type="ChEBI" id="CHEBI:29035"/>
    </ligand>
</feature>
<evidence type="ECO:0000256" key="5">
    <source>
        <dbReference type="ARBA" id="ARBA00023295"/>
    </source>
</evidence>
<reference evidence="7 8" key="1">
    <citation type="submission" date="2014-01" db="EMBL/GenBank/DDBJ databases">
        <title>Genome sequencing of Thermotog hypogea.</title>
        <authorList>
            <person name="Zhang X."/>
            <person name="Alvare G."/>
            <person name="Fristensky B."/>
            <person name="Chen L."/>
            <person name="Suen T."/>
            <person name="Chen Q."/>
            <person name="Ma K."/>
        </authorList>
    </citation>
    <scope>NUCLEOTIDE SEQUENCE [LARGE SCALE GENOMIC DNA]</scope>
    <source>
        <strain evidence="7 8">DSM 11164</strain>
    </source>
</reference>
<dbReference type="SUPFAM" id="SSF110581">
    <property type="entry name" value="Indigoidine synthase A-like"/>
    <property type="match status" value="1"/>
</dbReference>
<evidence type="ECO:0000313" key="7">
    <source>
        <dbReference type="EMBL" id="AJC73405.1"/>
    </source>
</evidence>
<dbReference type="GO" id="GO:0046872">
    <property type="term" value="F:metal ion binding"/>
    <property type="evidence" value="ECO:0007669"/>
    <property type="project" value="UniProtKB-KW"/>
</dbReference>